<dbReference type="GO" id="GO:0051233">
    <property type="term" value="C:spindle midzone"/>
    <property type="evidence" value="ECO:0007669"/>
    <property type="project" value="TreeGrafter"/>
</dbReference>
<dbReference type="EMBL" id="OY660886">
    <property type="protein sequence ID" value="CAJ1086355.1"/>
    <property type="molecule type" value="Genomic_DNA"/>
</dbReference>
<dbReference type="GO" id="GO:0000775">
    <property type="term" value="C:chromosome, centromeric region"/>
    <property type="evidence" value="ECO:0007669"/>
    <property type="project" value="UniProtKB-SubCell"/>
</dbReference>
<evidence type="ECO:0000256" key="7">
    <source>
        <dbReference type="ARBA" id="ARBA00023242"/>
    </source>
</evidence>
<keyword evidence="7" id="KW-0539">Nucleus</keyword>
<comment type="similarity">
    <text evidence="3">Belongs to the borealin family.</text>
</comment>
<keyword evidence="9" id="KW-0137">Centromere</keyword>
<organism evidence="12 13">
    <name type="scientific">Xyrichtys novacula</name>
    <name type="common">Pearly razorfish</name>
    <name type="synonym">Hemipteronotus novacula</name>
    <dbReference type="NCBI Taxonomy" id="13765"/>
    <lineage>
        <taxon>Eukaryota</taxon>
        <taxon>Metazoa</taxon>
        <taxon>Chordata</taxon>
        <taxon>Craniata</taxon>
        <taxon>Vertebrata</taxon>
        <taxon>Euteleostomi</taxon>
        <taxon>Actinopterygii</taxon>
        <taxon>Neopterygii</taxon>
        <taxon>Teleostei</taxon>
        <taxon>Neoteleostei</taxon>
        <taxon>Acanthomorphata</taxon>
        <taxon>Eupercaria</taxon>
        <taxon>Labriformes</taxon>
        <taxon>Labridae</taxon>
        <taxon>Xyrichtys</taxon>
    </lineage>
</organism>
<keyword evidence="13" id="KW-1185">Reference proteome</keyword>
<dbReference type="GO" id="GO:0000070">
    <property type="term" value="P:mitotic sister chromatid segregation"/>
    <property type="evidence" value="ECO:0007669"/>
    <property type="project" value="TreeGrafter"/>
</dbReference>
<protein>
    <submittedName>
        <fullName evidence="12">Borealin-2-like isoform X2</fullName>
    </submittedName>
</protein>
<feature type="compositionally biased region" description="Polar residues" evidence="10">
    <location>
        <begin position="146"/>
        <end position="177"/>
    </location>
</feature>
<evidence type="ECO:0000313" key="12">
    <source>
        <dbReference type="EMBL" id="CAJ1086355.1"/>
    </source>
</evidence>
<proteinExistence type="inferred from homology"/>
<dbReference type="PANTHER" id="PTHR16040:SF10">
    <property type="entry name" value="BOREALIN-2"/>
    <property type="match status" value="1"/>
</dbReference>
<evidence type="ECO:0000313" key="13">
    <source>
        <dbReference type="Proteomes" id="UP001178508"/>
    </source>
</evidence>
<evidence type="ECO:0000256" key="4">
    <source>
        <dbReference type="ARBA" id="ARBA00022454"/>
    </source>
</evidence>
<feature type="domain" description="Borealin N-terminal" evidence="11">
    <location>
        <begin position="27"/>
        <end position="81"/>
    </location>
</feature>
<keyword evidence="8" id="KW-0131">Cell cycle</keyword>
<dbReference type="Proteomes" id="UP001178508">
    <property type="component" value="Chromosome 23"/>
</dbReference>
<evidence type="ECO:0000256" key="6">
    <source>
        <dbReference type="ARBA" id="ARBA00022776"/>
    </source>
</evidence>
<evidence type="ECO:0000256" key="1">
    <source>
        <dbReference type="ARBA" id="ARBA00004123"/>
    </source>
</evidence>
<dbReference type="Gene3D" id="6.10.250.1900">
    <property type="match status" value="1"/>
</dbReference>
<evidence type="ECO:0000256" key="10">
    <source>
        <dbReference type="SAM" id="MobiDB-lite"/>
    </source>
</evidence>
<evidence type="ECO:0000256" key="5">
    <source>
        <dbReference type="ARBA" id="ARBA00022618"/>
    </source>
</evidence>
<evidence type="ECO:0000256" key="8">
    <source>
        <dbReference type="ARBA" id="ARBA00023306"/>
    </source>
</evidence>
<accession>A0AAV1HL75</accession>
<keyword evidence="5" id="KW-0132">Cell division</keyword>
<feature type="region of interest" description="Disordered" evidence="10">
    <location>
        <begin position="103"/>
        <end position="177"/>
    </location>
</feature>
<dbReference type="PANTHER" id="PTHR16040">
    <property type="entry name" value="AUSTRALIN, ISOFORM A-RELATED"/>
    <property type="match status" value="1"/>
</dbReference>
<keyword evidence="4" id="KW-0158">Chromosome</keyword>
<evidence type="ECO:0000256" key="3">
    <source>
        <dbReference type="ARBA" id="ARBA00009914"/>
    </source>
</evidence>
<dbReference type="InterPro" id="IPR018867">
    <property type="entry name" value="Cell_div_borealin"/>
</dbReference>
<evidence type="ECO:0000259" key="11">
    <source>
        <dbReference type="Pfam" id="PF10444"/>
    </source>
</evidence>
<dbReference type="GO" id="GO:0032133">
    <property type="term" value="C:chromosome passenger complex"/>
    <property type="evidence" value="ECO:0007669"/>
    <property type="project" value="TreeGrafter"/>
</dbReference>
<dbReference type="Pfam" id="PF10444">
    <property type="entry name" value="Nbl1_Borealin_N"/>
    <property type="match status" value="1"/>
</dbReference>
<evidence type="ECO:0000256" key="9">
    <source>
        <dbReference type="ARBA" id="ARBA00023328"/>
    </source>
</evidence>
<evidence type="ECO:0000256" key="2">
    <source>
        <dbReference type="ARBA" id="ARBA00004584"/>
    </source>
</evidence>
<dbReference type="GO" id="GO:0051301">
    <property type="term" value="P:cell division"/>
    <property type="evidence" value="ECO:0007669"/>
    <property type="project" value="UniProtKB-KW"/>
</dbReference>
<reference evidence="12" key="1">
    <citation type="submission" date="2023-08" db="EMBL/GenBank/DDBJ databases">
        <authorList>
            <person name="Alioto T."/>
            <person name="Alioto T."/>
            <person name="Gomez Garrido J."/>
        </authorList>
    </citation>
    <scope>NUCLEOTIDE SEQUENCE</scope>
</reference>
<sequence length="254" mass="28326">MSKRRTRNTRNGQSKEQFDRGMRQSRLDLFIQQFEKEAQERINELWVRMENTLATVDKVFKVELMKMPPSHRNNLIGDLISEEDISTSEVSIVMKNETLEVNQSLKRVPSKKARSTDSPPVPPTPVQRSTSKTSKGGKGTKKTRTLVGSNSTGNLRGSSVISKRTQSRVTKTSDQTLSTKPKLRSVVSTGDLHCSVGASAAHITVTTALGQTVSFSEETKDDINLDLLDDVAWCQIQKLTSLMACLSRRSRCQQ</sequence>
<name>A0AAV1HL75_XYRNO</name>
<feature type="region of interest" description="Disordered" evidence="10">
    <location>
        <begin position="1"/>
        <end position="21"/>
    </location>
</feature>
<keyword evidence="6" id="KW-0498">Mitosis</keyword>
<comment type="subcellular location">
    <subcellularLocation>
        <location evidence="2">Chromosome</location>
        <location evidence="2">Centromere</location>
    </subcellularLocation>
    <subcellularLocation>
        <location evidence="1">Nucleus</location>
    </subcellularLocation>
</comment>
<gene>
    <name evidence="12" type="ORF">XNOV1_A026074</name>
</gene>
<dbReference type="GO" id="GO:0005634">
    <property type="term" value="C:nucleus"/>
    <property type="evidence" value="ECO:0007669"/>
    <property type="project" value="UniProtKB-SubCell"/>
</dbReference>
<dbReference type="AlphaFoldDB" id="A0AAV1HL75"/>
<dbReference type="InterPro" id="IPR018851">
    <property type="entry name" value="Borealin_N"/>
</dbReference>